<dbReference type="OrthoDB" id="9760040at2"/>
<protein>
    <submittedName>
        <fullName evidence="2">Conserved protein, DUF885</fullName>
    </submittedName>
</protein>
<dbReference type="AlphaFoldDB" id="A0A1R4J4N1"/>
<reference evidence="3" key="1">
    <citation type="submission" date="2017-02" db="EMBL/GenBank/DDBJ databases">
        <authorList>
            <person name="Dridi B."/>
        </authorList>
    </citation>
    <scope>NUCLEOTIDE SEQUENCE [LARGE SCALE GENOMIC DNA]</scope>
    <source>
        <strain evidence="3">EB411</strain>
    </source>
</reference>
<dbReference type="Proteomes" id="UP000196778">
    <property type="component" value="Unassembled WGS sequence"/>
</dbReference>
<gene>
    <name evidence="2" type="ORF">FM119_05340</name>
</gene>
<accession>A0A1R4J4N1</accession>
<evidence type="ECO:0000313" key="2">
    <source>
        <dbReference type="EMBL" id="SJN26992.1"/>
    </source>
</evidence>
<organism evidence="2 3">
    <name type="scientific">Mycetocola reblochoni REB411</name>
    <dbReference type="NCBI Taxonomy" id="1255698"/>
    <lineage>
        <taxon>Bacteria</taxon>
        <taxon>Bacillati</taxon>
        <taxon>Actinomycetota</taxon>
        <taxon>Actinomycetes</taxon>
        <taxon>Micrococcales</taxon>
        <taxon>Microbacteriaceae</taxon>
        <taxon>Mycetocola</taxon>
    </lineage>
</organism>
<name>A0A1R4J4N1_9MICO</name>
<evidence type="ECO:0000313" key="3">
    <source>
        <dbReference type="Proteomes" id="UP000196778"/>
    </source>
</evidence>
<dbReference type="PANTHER" id="PTHR33361">
    <property type="entry name" value="GLR0591 PROTEIN"/>
    <property type="match status" value="1"/>
</dbReference>
<keyword evidence="3" id="KW-1185">Reference proteome</keyword>
<dbReference type="EMBL" id="FUKR01000032">
    <property type="protein sequence ID" value="SJN26992.1"/>
    <property type="molecule type" value="Genomic_DNA"/>
</dbReference>
<evidence type="ECO:0000256" key="1">
    <source>
        <dbReference type="SAM" id="MobiDB-lite"/>
    </source>
</evidence>
<sequence>MPAQDVDASDSHNAEPGERSWTEIDRFAERWVDVEIELDPLVGSYLGDRRSDGRLGDFSPEGLDAAAERLSRARTELDRLRPQDACDEVTRADLGSGLRLRLAAHDAGLDAGDLNVIESPPQRIRDAFDLMPRDGEDDWARIAERAAAVPDALTGYLRSLHRAADGGSAPAARQVVEVAAQLESTADTDGGFALLADAAEGAALPDTLLSAVTEALTGARAAYAGLAARLRDEYLPRARREDGVGRDVYALRSEEFLGQRIDLDECYEWGLAELDRMVSEQNATADRILPGAGVDEAIAFLETQERYVITGTDALQRWMQHTSDDALARLSGTQFSIPQPLHDLRCRIATAQDGGIYYTGPSDDFSRPGTMWWSVPPGVTRFDSWREKTTVYHEGIPGHHLQIGQAVVNRGQLNRWRRQLAGTSGHIEGWALYAERLMDELGFLDDPADRLGMLDGQRLRAARVVLDIGVHLGKQRPDGGGVWTAEYAHDFLSRNVNMNDGFVRFELNRYLGWPGQAPSYKVGQRIWESLRADRQRRDGDDFDVAAFHAEALALGGLRLDTLEKALGSSGP</sequence>
<dbReference type="Pfam" id="PF05960">
    <property type="entry name" value="DUF885"/>
    <property type="match status" value="1"/>
</dbReference>
<dbReference type="InterPro" id="IPR010281">
    <property type="entry name" value="DUF885"/>
</dbReference>
<feature type="region of interest" description="Disordered" evidence="1">
    <location>
        <begin position="1"/>
        <end position="20"/>
    </location>
</feature>
<dbReference type="RefSeq" id="WP_087136651.1">
    <property type="nucleotide sequence ID" value="NZ_FUKR01000032.1"/>
</dbReference>
<proteinExistence type="predicted"/>
<dbReference type="PANTHER" id="PTHR33361:SF2">
    <property type="entry name" value="DUF885 DOMAIN-CONTAINING PROTEIN"/>
    <property type="match status" value="1"/>
</dbReference>
<feature type="compositionally biased region" description="Basic and acidic residues" evidence="1">
    <location>
        <begin position="9"/>
        <end position="20"/>
    </location>
</feature>